<dbReference type="InterPro" id="IPR001638">
    <property type="entry name" value="Solute-binding_3/MltF_N"/>
</dbReference>
<evidence type="ECO:0000259" key="2">
    <source>
        <dbReference type="SMART" id="SM00062"/>
    </source>
</evidence>
<name>A0A430A2B7_9ENTE</name>
<dbReference type="Proteomes" id="UP000287857">
    <property type="component" value="Unassembled WGS sequence"/>
</dbReference>
<evidence type="ECO:0000256" key="1">
    <source>
        <dbReference type="ARBA" id="ARBA00022729"/>
    </source>
</evidence>
<evidence type="ECO:0000313" key="4">
    <source>
        <dbReference type="Proteomes" id="UP000287857"/>
    </source>
</evidence>
<dbReference type="SUPFAM" id="SSF53850">
    <property type="entry name" value="Periplasmic binding protein-like II"/>
    <property type="match status" value="1"/>
</dbReference>
<dbReference type="Pfam" id="PF00497">
    <property type="entry name" value="SBP_bac_3"/>
    <property type="match status" value="1"/>
</dbReference>
<dbReference type="CDD" id="cd00996">
    <property type="entry name" value="PBP2_AatB_like"/>
    <property type="match status" value="1"/>
</dbReference>
<accession>A0A430A2B7</accession>
<dbReference type="AlphaFoldDB" id="A0A430A2B7"/>
<protein>
    <submittedName>
        <fullName evidence="3">Amino acid ABC transporter substrate-binding protein</fullName>
    </submittedName>
</protein>
<dbReference type="Gene3D" id="3.40.190.10">
    <property type="entry name" value="Periplasmic binding protein-like II"/>
    <property type="match status" value="2"/>
</dbReference>
<reference evidence="3 4" key="1">
    <citation type="submission" date="2017-05" db="EMBL/GenBank/DDBJ databases">
        <title>Vagococcus spp. assemblies.</title>
        <authorList>
            <person name="Gulvik C.A."/>
        </authorList>
    </citation>
    <scope>NUCLEOTIDE SEQUENCE [LARGE SCALE GENOMIC DNA]</scope>
    <source>
        <strain evidence="3 4">SS1995</strain>
    </source>
</reference>
<keyword evidence="4" id="KW-1185">Reference proteome</keyword>
<organism evidence="3 4">
    <name type="scientific">Vagococcus vulneris</name>
    <dbReference type="NCBI Taxonomy" id="1977869"/>
    <lineage>
        <taxon>Bacteria</taxon>
        <taxon>Bacillati</taxon>
        <taxon>Bacillota</taxon>
        <taxon>Bacilli</taxon>
        <taxon>Lactobacillales</taxon>
        <taxon>Enterococcaceae</taxon>
        <taxon>Vagococcus</taxon>
    </lineage>
</organism>
<evidence type="ECO:0000313" key="3">
    <source>
        <dbReference type="EMBL" id="RSU00580.1"/>
    </source>
</evidence>
<sequence>MRKNIRRKLVVLVGIIFGVTIFTACGSQGKQQSYEAIKKRGELIIGVDDTFVPMGFRDEQDKLVGFDIDLANVVTKELGLKAKIQPIDWSLKESELKNGTIDVIWNGYTVTDARKKQVDFSNYYLKNEQVLVVRKDSGIKDLAQMKDKVVGLQEGSSGQESFDKKPELLKNNVKNQEAVLFPSFTEAFIDLKAKRIDGLVIDKVFAEYYVSKQEDQVDYIILPTDFAEEDFAVGVAKDNKELVEVINTGLEKAIKDGQAQKISEKWFGDDRILK</sequence>
<dbReference type="EMBL" id="NGJS01000001">
    <property type="protein sequence ID" value="RSU00580.1"/>
    <property type="molecule type" value="Genomic_DNA"/>
</dbReference>
<dbReference type="SMART" id="SM00062">
    <property type="entry name" value="PBPb"/>
    <property type="match status" value="1"/>
</dbReference>
<dbReference type="PANTHER" id="PTHR35936">
    <property type="entry name" value="MEMBRANE-BOUND LYTIC MUREIN TRANSGLYCOSYLASE F"/>
    <property type="match status" value="1"/>
</dbReference>
<dbReference type="PANTHER" id="PTHR35936:SF34">
    <property type="entry name" value="ABC TRANSPORTER EXTRACELLULAR-BINDING PROTEIN YCKB-RELATED"/>
    <property type="match status" value="1"/>
</dbReference>
<proteinExistence type="predicted"/>
<comment type="caution">
    <text evidence="3">The sequence shown here is derived from an EMBL/GenBank/DDBJ whole genome shotgun (WGS) entry which is preliminary data.</text>
</comment>
<keyword evidence="1" id="KW-0732">Signal</keyword>
<feature type="domain" description="Solute-binding protein family 3/N-terminal" evidence="2">
    <location>
        <begin position="42"/>
        <end position="270"/>
    </location>
</feature>
<dbReference type="RefSeq" id="WP_125982906.1">
    <property type="nucleotide sequence ID" value="NZ_NGJS01000001.1"/>
</dbReference>
<dbReference type="OrthoDB" id="9775197at2"/>
<dbReference type="PROSITE" id="PS51257">
    <property type="entry name" value="PROKAR_LIPOPROTEIN"/>
    <property type="match status" value="1"/>
</dbReference>
<gene>
    <name evidence="3" type="ORF">CBF37_00775</name>
</gene>